<comment type="caution">
    <text evidence="2">The sequence shown here is derived from an EMBL/GenBank/DDBJ whole genome shotgun (WGS) entry which is preliminary data.</text>
</comment>
<reference evidence="2" key="2">
    <citation type="submission" date="2020-09" db="EMBL/GenBank/DDBJ databases">
        <authorList>
            <person name="Sun Q."/>
            <person name="Kim S."/>
        </authorList>
    </citation>
    <scope>NUCLEOTIDE SEQUENCE</scope>
    <source>
        <strain evidence="2">KCTC 32501</strain>
    </source>
</reference>
<proteinExistence type="predicted"/>
<name>A0A8J3CG45_9BURK</name>
<reference evidence="2" key="1">
    <citation type="journal article" date="2014" name="Int. J. Syst. Evol. Microbiol.">
        <title>Complete genome sequence of Corynebacterium casei LMG S-19264T (=DSM 44701T), isolated from a smear-ripened cheese.</title>
        <authorList>
            <consortium name="US DOE Joint Genome Institute (JGI-PGF)"/>
            <person name="Walter F."/>
            <person name="Albersmeier A."/>
            <person name="Kalinowski J."/>
            <person name="Ruckert C."/>
        </authorList>
    </citation>
    <scope>NUCLEOTIDE SEQUENCE</scope>
    <source>
        <strain evidence="2">KCTC 32501</strain>
    </source>
</reference>
<organism evidence="2 3">
    <name type="scientific">Formosimonas limnophila</name>
    <dbReference type="NCBI Taxonomy" id="1384487"/>
    <lineage>
        <taxon>Bacteria</taxon>
        <taxon>Pseudomonadati</taxon>
        <taxon>Pseudomonadota</taxon>
        <taxon>Betaproteobacteria</taxon>
        <taxon>Burkholderiales</taxon>
        <taxon>Burkholderiaceae</taxon>
        <taxon>Formosimonas</taxon>
    </lineage>
</organism>
<evidence type="ECO:0000256" key="1">
    <source>
        <dbReference type="SAM" id="SignalP"/>
    </source>
</evidence>
<protein>
    <submittedName>
        <fullName evidence="2">Uncharacterized protein</fullName>
    </submittedName>
</protein>
<accession>A0A8J3CG45</accession>
<sequence>MKKIIAGLFFCCIGLSIFPARAIEPPDGLSEEYKQLFIFENLTPAYKKIWLEDVKHLQLMSEKFHLYSIYMNCLSDNDHHQMLIPEYREALAETAGLGFPLKLMPKDKLEAFNLMFVPSHWAFEQLSENEKSQILLFGNSNVDRKALSVLAVLNAANEMAEISVGVDGGWRSYPLIKFKELVEAEQLSDEFQKALGEQKPDALIEYIKIKKLADYSANDPPKFNALIIEIAELDSQVLRKQLSSEVNERIDDFSEHRFWVLKDTARDESLRILMSLDYLNSNIELGPLIFPNQPTSLSNEQIKSLKEKLKPMIEVQPKMFKVSYGDWLGDKAKKYCQERIKS</sequence>
<feature type="chain" id="PRO_5035211627" evidence="1">
    <location>
        <begin position="23"/>
        <end position="342"/>
    </location>
</feature>
<keyword evidence="1" id="KW-0732">Signal</keyword>
<dbReference type="AlphaFoldDB" id="A0A8J3CG45"/>
<dbReference type="EMBL" id="BMZG01000002">
    <property type="protein sequence ID" value="GHA67003.1"/>
    <property type="molecule type" value="Genomic_DNA"/>
</dbReference>
<feature type="signal peptide" evidence="1">
    <location>
        <begin position="1"/>
        <end position="22"/>
    </location>
</feature>
<dbReference type="RefSeq" id="WP_189490922.1">
    <property type="nucleotide sequence ID" value="NZ_BMZG01000002.1"/>
</dbReference>
<evidence type="ECO:0000313" key="2">
    <source>
        <dbReference type="EMBL" id="GHA67003.1"/>
    </source>
</evidence>
<evidence type="ECO:0000313" key="3">
    <source>
        <dbReference type="Proteomes" id="UP000614287"/>
    </source>
</evidence>
<keyword evidence="3" id="KW-1185">Reference proteome</keyword>
<dbReference type="Proteomes" id="UP000614287">
    <property type="component" value="Unassembled WGS sequence"/>
</dbReference>
<gene>
    <name evidence="2" type="ORF">GCM10009007_04450</name>
</gene>